<dbReference type="Proteomes" id="UP001140087">
    <property type="component" value="Unassembled WGS sequence"/>
</dbReference>
<name>A0ACC1L7T2_9FUNG</name>
<protein>
    <submittedName>
        <fullName evidence="1">Uncharacterized protein</fullName>
    </submittedName>
</protein>
<gene>
    <name evidence="1" type="ORF">H4R21_002551</name>
</gene>
<dbReference type="EMBL" id="JANBUN010000668">
    <property type="protein sequence ID" value="KAJ2802089.1"/>
    <property type="molecule type" value="Genomic_DNA"/>
</dbReference>
<proteinExistence type="predicted"/>
<evidence type="ECO:0000313" key="2">
    <source>
        <dbReference type="Proteomes" id="UP001140087"/>
    </source>
</evidence>
<evidence type="ECO:0000313" key="1">
    <source>
        <dbReference type="EMBL" id="KAJ2802089.1"/>
    </source>
</evidence>
<organism evidence="1 2">
    <name type="scientific">Coemansia helicoidea</name>
    <dbReference type="NCBI Taxonomy" id="1286919"/>
    <lineage>
        <taxon>Eukaryota</taxon>
        <taxon>Fungi</taxon>
        <taxon>Fungi incertae sedis</taxon>
        <taxon>Zoopagomycota</taxon>
        <taxon>Kickxellomycotina</taxon>
        <taxon>Kickxellomycetes</taxon>
        <taxon>Kickxellales</taxon>
        <taxon>Kickxellaceae</taxon>
        <taxon>Coemansia</taxon>
    </lineage>
</organism>
<sequence length="164" mass="17771">MPPSLEPAGAPGREAKEEPEWAIEEDPAAQEVASKSDKKDAGDSDSESAGESDEDVLPGRHGVEAYVAEQRRQQQLVPITQAPPAPWWFSRLAGWGGVMRFVGLYMALPFVTGVMAGMGEIFANELMFRWGWRGARPVQVPGRGGRVFPVSGAAGQTVQSYQKE</sequence>
<accession>A0ACC1L7T2</accession>
<comment type="caution">
    <text evidence="1">The sequence shown here is derived from an EMBL/GenBank/DDBJ whole genome shotgun (WGS) entry which is preliminary data.</text>
</comment>
<reference evidence="1" key="1">
    <citation type="submission" date="2022-07" db="EMBL/GenBank/DDBJ databases">
        <title>Phylogenomic reconstructions and comparative analyses of Kickxellomycotina fungi.</title>
        <authorList>
            <person name="Reynolds N.K."/>
            <person name="Stajich J.E."/>
            <person name="Barry K."/>
            <person name="Grigoriev I.V."/>
            <person name="Crous P."/>
            <person name="Smith M.E."/>
        </authorList>
    </citation>
    <scope>NUCLEOTIDE SEQUENCE</scope>
    <source>
        <strain evidence="1">BCRC 34780</strain>
    </source>
</reference>
<keyword evidence="2" id="KW-1185">Reference proteome</keyword>